<feature type="region of interest" description="Disordered" evidence="4">
    <location>
        <begin position="1"/>
        <end position="20"/>
    </location>
</feature>
<dbReference type="InterPro" id="IPR052174">
    <property type="entry name" value="Flavoredoxin"/>
</dbReference>
<evidence type="ECO:0000259" key="5">
    <source>
        <dbReference type="SMART" id="SM00903"/>
    </source>
</evidence>
<feature type="region of interest" description="Disordered" evidence="4">
    <location>
        <begin position="32"/>
        <end position="67"/>
    </location>
</feature>
<feature type="compositionally biased region" description="Basic and acidic residues" evidence="4">
    <location>
        <begin position="291"/>
        <end position="308"/>
    </location>
</feature>
<dbReference type="GO" id="GO:0010181">
    <property type="term" value="F:FMN binding"/>
    <property type="evidence" value="ECO:0007669"/>
    <property type="project" value="InterPro"/>
</dbReference>
<dbReference type="Gene3D" id="2.30.110.10">
    <property type="entry name" value="Electron Transport, Fmn-binding Protein, Chain A"/>
    <property type="match status" value="1"/>
</dbReference>
<dbReference type="GO" id="GO:0016646">
    <property type="term" value="F:oxidoreductase activity, acting on the CH-NH group of donors, NAD or NADP as acceptor"/>
    <property type="evidence" value="ECO:0007669"/>
    <property type="project" value="UniProtKB-ARBA"/>
</dbReference>
<dbReference type="InterPro" id="IPR002563">
    <property type="entry name" value="Flavin_Rdtase-like_dom"/>
</dbReference>
<proteinExistence type="inferred from homology"/>
<feature type="compositionally biased region" description="Pro residues" evidence="4">
    <location>
        <begin position="1"/>
        <end position="12"/>
    </location>
</feature>
<evidence type="ECO:0000256" key="4">
    <source>
        <dbReference type="SAM" id="MobiDB-lite"/>
    </source>
</evidence>
<evidence type="ECO:0000313" key="6">
    <source>
        <dbReference type="EMBL" id="EME51014.1"/>
    </source>
</evidence>
<feature type="region of interest" description="Disordered" evidence="4">
    <location>
        <begin position="290"/>
        <end position="322"/>
    </location>
</feature>
<organism evidence="6 7">
    <name type="scientific">Amycolatopsis decaplanina DSM 44594</name>
    <dbReference type="NCBI Taxonomy" id="1284240"/>
    <lineage>
        <taxon>Bacteria</taxon>
        <taxon>Bacillati</taxon>
        <taxon>Actinomycetota</taxon>
        <taxon>Actinomycetes</taxon>
        <taxon>Pseudonocardiales</taxon>
        <taxon>Pseudonocardiaceae</taxon>
        <taxon>Amycolatopsis</taxon>
    </lineage>
</organism>
<reference evidence="6 7" key="1">
    <citation type="journal article" date="2013" name="Genome Announc.">
        <title>Draft Genome Sequence of Amycolatopsis decaplanina Strain DSM 44594T.</title>
        <authorList>
            <person name="Kaur N."/>
            <person name="Kumar S."/>
            <person name="Bala M."/>
            <person name="Raghava G.P."/>
            <person name="Mayilraj S."/>
        </authorList>
    </citation>
    <scope>NUCLEOTIDE SEQUENCE [LARGE SCALE GENOMIC DNA]</scope>
    <source>
        <strain evidence="6 7">DSM 44594</strain>
    </source>
</reference>
<keyword evidence="7" id="KW-1185">Reference proteome</keyword>
<feature type="compositionally biased region" description="Polar residues" evidence="4">
    <location>
        <begin position="309"/>
        <end position="322"/>
    </location>
</feature>
<dbReference type="Proteomes" id="UP000054226">
    <property type="component" value="Unassembled WGS sequence"/>
</dbReference>
<dbReference type="InterPro" id="IPR012349">
    <property type="entry name" value="Split_barrel_FMN-bd"/>
</dbReference>
<keyword evidence="2" id="KW-0285">Flavoprotein</keyword>
<gene>
    <name evidence="6" type="ORF">H074_37488</name>
</gene>
<comment type="caution">
    <text evidence="6">The sequence shown here is derived from an EMBL/GenBank/DDBJ whole genome shotgun (WGS) entry which is preliminary data.</text>
</comment>
<accession>M2YRT0</accession>
<feature type="domain" description="Flavin reductase like" evidence="5">
    <location>
        <begin position="95"/>
        <end position="260"/>
    </location>
</feature>
<sequence>MLTGPLPAPPPSFKFGEPTSNRRNAILRTTAGSCPLKGTTTERVSARAARSRPPTVSIATSDSRQPSAREAAKLANVTVTTSAAEAAHTRIEPGILYFGTPVVLLSTVDQAGAPNLAPMSSAFWLGWRGMLGLGAKSKTAQNLMRNRECVLNLPSDALAAAVDRLALTTGSDPVPARKYERGYRHEADKFARAGLTPVTSETVRPPRVAECPVTMEAVVEAVHPLAEDDPKQRGGVLVFEVRVLRVHVHDDVRMPGTDDRIDPDRWRPLIMSFQKLYGLGPQVHPSTLAKIPERLYRGPDIERSRDQSSRANENRFTSGNQR</sequence>
<feature type="compositionally biased region" description="Low complexity" evidence="4">
    <location>
        <begin position="39"/>
        <end position="57"/>
    </location>
</feature>
<dbReference type="PANTHER" id="PTHR43567">
    <property type="entry name" value="FLAVOREDOXIN-RELATED-RELATED"/>
    <property type="match status" value="1"/>
</dbReference>
<dbReference type="AlphaFoldDB" id="M2YRT0"/>
<protein>
    <recommendedName>
        <fullName evidence="5">Flavin reductase like domain-containing protein</fullName>
    </recommendedName>
</protein>
<dbReference type="SMART" id="SM00903">
    <property type="entry name" value="Flavin_Reduct"/>
    <property type="match status" value="1"/>
</dbReference>
<evidence type="ECO:0000256" key="3">
    <source>
        <dbReference type="ARBA" id="ARBA00038054"/>
    </source>
</evidence>
<name>M2YRT0_9PSEU</name>
<comment type="similarity">
    <text evidence="3">Belongs to the flavoredoxin family.</text>
</comment>
<dbReference type="SUPFAM" id="SSF50475">
    <property type="entry name" value="FMN-binding split barrel"/>
    <property type="match status" value="1"/>
</dbReference>
<evidence type="ECO:0000256" key="1">
    <source>
        <dbReference type="ARBA" id="ARBA00001917"/>
    </source>
</evidence>
<dbReference type="EMBL" id="AOHO01000081">
    <property type="protein sequence ID" value="EME51014.1"/>
    <property type="molecule type" value="Genomic_DNA"/>
</dbReference>
<dbReference type="Pfam" id="PF01613">
    <property type="entry name" value="Flavin_Reduct"/>
    <property type="match status" value="1"/>
</dbReference>
<evidence type="ECO:0000313" key="7">
    <source>
        <dbReference type="Proteomes" id="UP000054226"/>
    </source>
</evidence>
<comment type="cofactor">
    <cofactor evidence="1">
        <name>FMN</name>
        <dbReference type="ChEBI" id="CHEBI:58210"/>
    </cofactor>
</comment>
<evidence type="ECO:0000256" key="2">
    <source>
        <dbReference type="ARBA" id="ARBA00022630"/>
    </source>
</evidence>
<dbReference type="PANTHER" id="PTHR43567:SF1">
    <property type="entry name" value="FLAVOREDOXIN"/>
    <property type="match status" value="1"/>
</dbReference>